<evidence type="ECO:0000259" key="1">
    <source>
        <dbReference type="Pfam" id="PF01918"/>
    </source>
</evidence>
<dbReference type="Proteomes" id="UP000652761">
    <property type="component" value="Unassembled WGS sequence"/>
</dbReference>
<evidence type="ECO:0000313" key="3">
    <source>
        <dbReference type="Proteomes" id="UP000652761"/>
    </source>
</evidence>
<accession>A0A843WHU0</accession>
<dbReference type="EMBL" id="NMUH01003166">
    <property type="protein sequence ID" value="MQM04165.1"/>
    <property type="molecule type" value="Genomic_DNA"/>
</dbReference>
<gene>
    <name evidence="2" type="ORF">Taro_036958</name>
</gene>
<dbReference type="Gene3D" id="3.30.110.20">
    <property type="entry name" value="Alba-like domain"/>
    <property type="match status" value="1"/>
</dbReference>
<feature type="domain" description="DNA/RNA-binding protein Alba-like" evidence="1">
    <location>
        <begin position="81"/>
        <end position="112"/>
    </location>
</feature>
<sequence length="157" mass="17648">MVVVRVRMDGQSRELLMWVLVKVAEPRVCDDALHVLPSNAAAADCSDRGTNFPSCSSLISLVKSFDSGLSVYEGFCNLKQEKQMRQIVLKAMEQAISKIVAIAEVIKHDQGNDCDLWKLAEFNLDSQFELDAQFHLKQHGQGDDCDLWKLTEFNLDS</sequence>
<keyword evidence="3" id="KW-1185">Reference proteome</keyword>
<reference evidence="2" key="1">
    <citation type="submission" date="2017-07" db="EMBL/GenBank/DDBJ databases">
        <title>Taro Niue Genome Assembly and Annotation.</title>
        <authorList>
            <person name="Atibalentja N."/>
            <person name="Keating K."/>
            <person name="Fields C.J."/>
        </authorList>
    </citation>
    <scope>NUCLEOTIDE SEQUENCE</scope>
    <source>
        <strain evidence="2">Niue_2</strain>
        <tissue evidence="2">Leaf</tissue>
    </source>
</reference>
<proteinExistence type="predicted"/>
<dbReference type="InterPro" id="IPR002775">
    <property type="entry name" value="DNA/RNA-bd_Alba-like"/>
</dbReference>
<organism evidence="2 3">
    <name type="scientific">Colocasia esculenta</name>
    <name type="common">Wild taro</name>
    <name type="synonym">Arum esculentum</name>
    <dbReference type="NCBI Taxonomy" id="4460"/>
    <lineage>
        <taxon>Eukaryota</taxon>
        <taxon>Viridiplantae</taxon>
        <taxon>Streptophyta</taxon>
        <taxon>Embryophyta</taxon>
        <taxon>Tracheophyta</taxon>
        <taxon>Spermatophyta</taxon>
        <taxon>Magnoliopsida</taxon>
        <taxon>Liliopsida</taxon>
        <taxon>Araceae</taxon>
        <taxon>Aroideae</taxon>
        <taxon>Colocasieae</taxon>
        <taxon>Colocasia</taxon>
    </lineage>
</organism>
<dbReference type="InterPro" id="IPR036882">
    <property type="entry name" value="Alba-like_dom_sf"/>
</dbReference>
<dbReference type="OrthoDB" id="1728550at2759"/>
<dbReference type="AlphaFoldDB" id="A0A843WHU0"/>
<dbReference type="Pfam" id="PF01918">
    <property type="entry name" value="Alba"/>
    <property type="match status" value="1"/>
</dbReference>
<name>A0A843WHU0_COLES</name>
<dbReference type="GO" id="GO:0003676">
    <property type="term" value="F:nucleic acid binding"/>
    <property type="evidence" value="ECO:0007669"/>
    <property type="project" value="InterPro"/>
</dbReference>
<evidence type="ECO:0000313" key="2">
    <source>
        <dbReference type="EMBL" id="MQM04165.1"/>
    </source>
</evidence>
<protein>
    <recommendedName>
        <fullName evidence="1">DNA/RNA-binding protein Alba-like domain-containing protein</fullName>
    </recommendedName>
</protein>
<comment type="caution">
    <text evidence="2">The sequence shown here is derived from an EMBL/GenBank/DDBJ whole genome shotgun (WGS) entry which is preliminary data.</text>
</comment>
<dbReference type="SUPFAM" id="SSF82704">
    <property type="entry name" value="AlbA-like"/>
    <property type="match status" value="1"/>
</dbReference>